<dbReference type="AlphaFoldDB" id="A0A2J0LGK0"/>
<name>A0A2J0LGK0_9BACT</name>
<dbReference type="NCBIfam" id="NF003843">
    <property type="entry name" value="PRK05422.1"/>
    <property type="match status" value="1"/>
</dbReference>
<dbReference type="GO" id="GO:0003723">
    <property type="term" value="F:RNA binding"/>
    <property type="evidence" value="ECO:0007669"/>
    <property type="project" value="UniProtKB-UniRule"/>
</dbReference>
<dbReference type="HAMAP" id="MF_00023">
    <property type="entry name" value="SmpB"/>
    <property type="match status" value="1"/>
</dbReference>
<dbReference type="CDD" id="cd09294">
    <property type="entry name" value="SmpB"/>
    <property type="match status" value="1"/>
</dbReference>
<evidence type="ECO:0000256" key="1">
    <source>
        <dbReference type="ARBA" id="ARBA00022490"/>
    </source>
</evidence>
<dbReference type="GO" id="GO:0070929">
    <property type="term" value="P:trans-translation"/>
    <property type="evidence" value="ECO:0007669"/>
    <property type="project" value="UniProtKB-UniRule"/>
</dbReference>
<feature type="compositionally biased region" description="Basic and acidic residues" evidence="4">
    <location>
        <begin position="127"/>
        <end position="137"/>
    </location>
</feature>
<comment type="caution">
    <text evidence="5">The sequence shown here is derived from an EMBL/GenBank/DDBJ whole genome shotgun (WGS) entry which is preliminary data.</text>
</comment>
<protein>
    <recommendedName>
        <fullName evidence="3">SsrA-binding protein</fullName>
    </recommendedName>
    <alternativeName>
        <fullName evidence="3">Small protein B</fullName>
    </alternativeName>
</protein>
<comment type="subcellular location">
    <subcellularLocation>
        <location evidence="3">Cytoplasm</location>
    </subcellularLocation>
    <text evidence="3">The tmRNA-SmpB complex associates with stalled 70S ribosomes.</text>
</comment>
<keyword evidence="2 3" id="KW-0694">RNA-binding</keyword>
<evidence type="ECO:0000313" key="6">
    <source>
        <dbReference type="Proteomes" id="UP000231267"/>
    </source>
</evidence>
<evidence type="ECO:0000313" key="5">
    <source>
        <dbReference type="EMBL" id="PIW66972.1"/>
    </source>
</evidence>
<dbReference type="InterPro" id="IPR020081">
    <property type="entry name" value="SsrA-bd_prot_CS"/>
</dbReference>
<dbReference type="SUPFAM" id="SSF74982">
    <property type="entry name" value="Small protein B (SmpB)"/>
    <property type="match status" value="1"/>
</dbReference>
<dbReference type="InterPro" id="IPR023620">
    <property type="entry name" value="SmpB"/>
</dbReference>
<dbReference type="PANTHER" id="PTHR30308:SF2">
    <property type="entry name" value="SSRA-BINDING PROTEIN"/>
    <property type="match status" value="1"/>
</dbReference>
<dbReference type="GO" id="GO:0070930">
    <property type="term" value="P:trans-translation-dependent protein tagging"/>
    <property type="evidence" value="ECO:0007669"/>
    <property type="project" value="TreeGrafter"/>
</dbReference>
<comment type="function">
    <text evidence="3">Required for rescue of stalled ribosomes mediated by trans-translation. Binds to transfer-messenger RNA (tmRNA), required for stable association of tmRNA with ribosomes. tmRNA and SmpB together mimic tRNA shape, replacing the anticodon stem-loop with SmpB. tmRNA is encoded by the ssrA gene; the 2 termini fold to resemble tRNA(Ala) and it encodes a 'tag peptide', a short internal open reading frame. During trans-translation Ala-aminoacylated tmRNA acts like a tRNA, entering the A-site of stalled ribosomes, displacing the stalled mRNA. The ribosome then switches to translate the ORF on the tmRNA; the nascent peptide is terminated with the 'tag peptide' encoded by the tmRNA and targeted for degradation. The ribosome is freed to recommence translation, which seems to be the essential function of trans-translation.</text>
</comment>
<comment type="similarity">
    <text evidence="3">Belongs to the SmpB family.</text>
</comment>
<gene>
    <name evidence="3" type="primary">smpB</name>
    <name evidence="5" type="ORF">COW11_00525</name>
</gene>
<evidence type="ECO:0000256" key="2">
    <source>
        <dbReference type="ARBA" id="ARBA00022884"/>
    </source>
</evidence>
<reference evidence="5 6" key="1">
    <citation type="submission" date="2017-09" db="EMBL/GenBank/DDBJ databases">
        <title>Depth-based differentiation of microbial function through sediment-hosted aquifers and enrichment of novel symbionts in the deep terrestrial subsurface.</title>
        <authorList>
            <person name="Probst A.J."/>
            <person name="Ladd B."/>
            <person name="Jarett J.K."/>
            <person name="Geller-Mcgrath D.E."/>
            <person name="Sieber C.M."/>
            <person name="Emerson J.B."/>
            <person name="Anantharaman K."/>
            <person name="Thomas B.C."/>
            <person name="Malmstrom R."/>
            <person name="Stieglmeier M."/>
            <person name="Klingl A."/>
            <person name="Woyke T."/>
            <person name="Ryan C.M."/>
            <person name="Banfield J.F."/>
        </authorList>
    </citation>
    <scope>NUCLEOTIDE SEQUENCE [LARGE SCALE GENOMIC DNA]</scope>
    <source>
        <strain evidence="5">CG12_big_fil_rev_8_21_14_0_65_43_15</strain>
    </source>
</reference>
<sequence>MAQNIVVTNREARKDYNILWTLEAGIQLQGCEVKSLREHNANLKGSFAHFDKNSNLVLYNMHIAPYQQAGITSPEPLRPRMLLLHKTEIKRLQGELNQKGLTLIPLKAYFNKRGLVKVELGLSKGKKSYDKREDIKKREHNRQMQRAVRK</sequence>
<organism evidence="5 6">
    <name type="scientific">Candidatus Taenaricola geysiri</name>
    <dbReference type="NCBI Taxonomy" id="1974752"/>
    <lineage>
        <taxon>Bacteria</taxon>
        <taxon>Pseudomonadati</taxon>
        <taxon>Candidatus Omnitrophota</taxon>
        <taxon>Candidatus Taenaricola</taxon>
    </lineage>
</organism>
<dbReference type="PANTHER" id="PTHR30308">
    <property type="entry name" value="TMRNA-BINDING COMPONENT OF TRANS-TRANSLATION TAGGING COMPLEX"/>
    <property type="match status" value="1"/>
</dbReference>
<dbReference type="GO" id="GO:0005829">
    <property type="term" value="C:cytosol"/>
    <property type="evidence" value="ECO:0007669"/>
    <property type="project" value="TreeGrafter"/>
</dbReference>
<evidence type="ECO:0000256" key="4">
    <source>
        <dbReference type="SAM" id="MobiDB-lite"/>
    </source>
</evidence>
<accession>A0A2J0LGK0</accession>
<dbReference type="NCBIfam" id="TIGR00086">
    <property type="entry name" value="smpB"/>
    <property type="match status" value="1"/>
</dbReference>
<proteinExistence type="inferred from homology"/>
<feature type="region of interest" description="Disordered" evidence="4">
    <location>
        <begin position="125"/>
        <end position="150"/>
    </location>
</feature>
<dbReference type="Proteomes" id="UP000231267">
    <property type="component" value="Unassembled WGS sequence"/>
</dbReference>
<dbReference type="PROSITE" id="PS01317">
    <property type="entry name" value="SSRP"/>
    <property type="match status" value="1"/>
</dbReference>
<dbReference type="Gene3D" id="2.40.280.10">
    <property type="match status" value="1"/>
</dbReference>
<evidence type="ECO:0000256" key="3">
    <source>
        <dbReference type="HAMAP-Rule" id="MF_00023"/>
    </source>
</evidence>
<dbReference type="InterPro" id="IPR000037">
    <property type="entry name" value="SsrA-bd_prot"/>
</dbReference>
<keyword evidence="1 3" id="KW-0963">Cytoplasm</keyword>
<dbReference type="Pfam" id="PF01668">
    <property type="entry name" value="SmpB"/>
    <property type="match status" value="1"/>
</dbReference>
<dbReference type="EMBL" id="PFGP01000014">
    <property type="protein sequence ID" value="PIW66972.1"/>
    <property type="molecule type" value="Genomic_DNA"/>
</dbReference>